<dbReference type="GO" id="GO:0016020">
    <property type="term" value="C:membrane"/>
    <property type="evidence" value="ECO:0007669"/>
    <property type="project" value="UniProtKB-SubCell"/>
</dbReference>
<feature type="transmembrane region" description="Helical" evidence="8">
    <location>
        <begin position="422"/>
        <end position="447"/>
    </location>
</feature>
<feature type="transmembrane region" description="Helical" evidence="8">
    <location>
        <begin position="325"/>
        <end position="344"/>
    </location>
</feature>
<feature type="transmembrane region" description="Helical" evidence="8">
    <location>
        <begin position="148"/>
        <end position="166"/>
    </location>
</feature>
<protein>
    <submittedName>
        <fullName evidence="10">Proton-coupled fructose-specific symporter</fullName>
    </submittedName>
</protein>
<evidence type="ECO:0000256" key="3">
    <source>
        <dbReference type="ARBA" id="ARBA00022448"/>
    </source>
</evidence>
<keyword evidence="6 8" id="KW-0472">Membrane</keyword>
<dbReference type="InterPro" id="IPR020846">
    <property type="entry name" value="MFS_dom"/>
</dbReference>
<keyword evidence="4 8" id="KW-0812">Transmembrane</keyword>
<evidence type="ECO:0000259" key="9">
    <source>
        <dbReference type="PROSITE" id="PS50850"/>
    </source>
</evidence>
<dbReference type="InterPro" id="IPR003663">
    <property type="entry name" value="Sugar/inositol_transpt"/>
</dbReference>
<dbReference type="PRINTS" id="PR00171">
    <property type="entry name" value="SUGRTRNSPORT"/>
</dbReference>
<dbReference type="InterPro" id="IPR050814">
    <property type="entry name" value="Myo-inositol_Transporter"/>
</dbReference>
<evidence type="ECO:0000256" key="5">
    <source>
        <dbReference type="ARBA" id="ARBA00022989"/>
    </source>
</evidence>
<gene>
    <name evidence="10" type="primary">FSY1</name>
</gene>
<evidence type="ECO:0000256" key="7">
    <source>
        <dbReference type="RuleBase" id="RU003346"/>
    </source>
</evidence>
<dbReference type="SUPFAM" id="SSF103473">
    <property type="entry name" value="MFS general substrate transporter"/>
    <property type="match status" value="1"/>
</dbReference>
<dbReference type="Gene3D" id="1.20.1250.20">
    <property type="entry name" value="MFS general substrate transporter like domains"/>
    <property type="match status" value="1"/>
</dbReference>
<dbReference type="NCBIfam" id="TIGR00879">
    <property type="entry name" value="SP"/>
    <property type="match status" value="1"/>
</dbReference>
<dbReference type="GO" id="GO:0022857">
    <property type="term" value="F:transmembrane transporter activity"/>
    <property type="evidence" value="ECO:0007669"/>
    <property type="project" value="InterPro"/>
</dbReference>
<dbReference type="PANTHER" id="PTHR48020:SF9">
    <property type="entry name" value="MAJOR FACILITATOR SUPERFAMILY (MFS) PROFILE DOMAIN-CONTAINING PROTEIN"/>
    <property type="match status" value="1"/>
</dbReference>
<name>U3M7B8_9ASCO</name>
<dbReference type="GO" id="GO:0015791">
    <property type="term" value="P:polyol transmembrane transport"/>
    <property type="evidence" value="ECO:0007669"/>
    <property type="project" value="UniProtKB-ARBA"/>
</dbReference>
<feature type="transmembrane region" description="Helical" evidence="8">
    <location>
        <begin position="205"/>
        <end position="228"/>
    </location>
</feature>
<evidence type="ECO:0000256" key="6">
    <source>
        <dbReference type="ARBA" id="ARBA00023136"/>
    </source>
</evidence>
<evidence type="ECO:0000256" key="4">
    <source>
        <dbReference type="ARBA" id="ARBA00022692"/>
    </source>
</evidence>
<feature type="transmembrane region" description="Helical" evidence="8">
    <location>
        <begin position="459"/>
        <end position="478"/>
    </location>
</feature>
<dbReference type="Pfam" id="PF00083">
    <property type="entry name" value="Sugar_tr"/>
    <property type="match status" value="1"/>
</dbReference>
<organism evidence="10">
    <name type="scientific">Starmerella magnoliae</name>
    <dbReference type="NCBI Taxonomy" id="5490"/>
    <lineage>
        <taxon>Eukaryota</taxon>
        <taxon>Fungi</taxon>
        <taxon>Dikarya</taxon>
        <taxon>Ascomycota</taxon>
        <taxon>Saccharomycotina</taxon>
        <taxon>Dipodascomycetes</taxon>
        <taxon>Dipodascales</taxon>
        <taxon>Trichomonascaceae</taxon>
        <taxon>Starmerella</taxon>
    </lineage>
</organism>
<dbReference type="AlphaFoldDB" id="U3M7B8"/>
<feature type="transmembrane region" description="Helical" evidence="8">
    <location>
        <begin position="234"/>
        <end position="255"/>
    </location>
</feature>
<evidence type="ECO:0000256" key="8">
    <source>
        <dbReference type="SAM" id="Phobius"/>
    </source>
</evidence>
<feature type="transmembrane region" description="Helical" evidence="8">
    <location>
        <begin position="172"/>
        <end position="193"/>
    </location>
</feature>
<feature type="transmembrane region" description="Helical" evidence="8">
    <location>
        <begin position="364"/>
        <end position="384"/>
    </location>
</feature>
<dbReference type="FunFam" id="1.20.1250.20:FF:000134">
    <property type="entry name" value="MFS sugar transporter protein"/>
    <property type="match status" value="1"/>
</dbReference>
<dbReference type="GO" id="GO:0015798">
    <property type="term" value="P:myo-inositol transport"/>
    <property type="evidence" value="ECO:0007669"/>
    <property type="project" value="UniProtKB-ARBA"/>
</dbReference>
<dbReference type="PROSITE" id="PS50850">
    <property type="entry name" value="MFS"/>
    <property type="match status" value="1"/>
</dbReference>
<feature type="transmembrane region" description="Helical" evidence="8">
    <location>
        <begin position="119"/>
        <end position="136"/>
    </location>
</feature>
<evidence type="ECO:0000256" key="1">
    <source>
        <dbReference type="ARBA" id="ARBA00004141"/>
    </source>
</evidence>
<evidence type="ECO:0000313" key="10">
    <source>
        <dbReference type="EMBL" id="AGT55996.1"/>
    </source>
</evidence>
<reference evidence="10" key="2">
    <citation type="submission" date="2016-11" db="EMBL/GenBank/DDBJ databases">
        <authorList>
            <person name="Jaros S."/>
            <person name="Januszkiewicz K."/>
            <person name="Wedrychowicz H."/>
        </authorList>
    </citation>
    <scope>NUCLEOTIDE SEQUENCE</scope>
    <source>
        <strain evidence="10">JH110</strain>
    </source>
</reference>
<dbReference type="PANTHER" id="PTHR48020">
    <property type="entry name" value="PROTON MYO-INOSITOL COTRANSPORTER"/>
    <property type="match status" value="1"/>
</dbReference>
<dbReference type="InterPro" id="IPR005828">
    <property type="entry name" value="MFS_sugar_transport-like"/>
</dbReference>
<dbReference type="EMBL" id="KC147727">
    <property type="protein sequence ID" value="AGT55996.1"/>
    <property type="molecule type" value="Genomic_DNA"/>
</dbReference>
<comment type="subcellular location">
    <subcellularLocation>
        <location evidence="1">Membrane</location>
        <topology evidence="1">Multi-pass membrane protein</topology>
    </subcellularLocation>
</comment>
<feature type="transmembrane region" description="Helical" evidence="8">
    <location>
        <begin position="484"/>
        <end position="508"/>
    </location>
</feature>
<feature type="transmembrane region" description="Helical" evidence="8">
    <location>
        <begin position="391"/>
        <end position="410"/>
    </location>
</feature>
<dbReference type="InterPro" id="IPR036259">
    <property type="entry name" value="MFS_trans_sf"/>
</dbReference>
<feature type="transmembrane region" description="Helical" evidence="8">
    <location>
        <begin position="76"/>
        <end position="99"/>
    </location>
</feature>
<evidence type="ECO:0000256" key="2">
    <source>
        <dbReference type="ARBA" id="ARBA00010992"/>
    </source>
</evidence>
<reference evidence="10" key="1">
    <citation type="journal article" date="2014" name="Appl. Microbiol. Biotechnol.">
        <title>Molecular cloning and characterization of two novel fructose-specific transporters from the osmotolerant and fructophilic yeast Candida magnoliae JH110.</title>
        <authorList>
            <person name="Lee D.H."/>
            <person name="Kim S.J."/>
            <person name="Seo J.H."/>
        </authorList>
    </citation>
    <scope>NUCLEOTIDE SEQUENCE</scope>
    <source>
        <strain evidence="10">JH110</strain>
    </source>
</reference>
<comment type="similarity">
    <text evidence="2 7">Belongs to the major facilitator superfamily. Sugar transporter (TC 2.A.1.1) family.</text>
</comment>
<keyword evidence="5 8" id="KW-1133">Transmembrane helix</keyword>
<accession>U3M7B8</accession>
<proteinExistence type="inferred from homology"/>
<feature type="domain" description="Major facilitator superfamily (MFS) profile" evidence="9">
    <location>
        <begin position="81"/>
        <end position="514"/>
    </location>
</feature>
<keyword evidence="3 7" id="KW-0813">Transport</keyword>
<sequence length="582" mass="65203">MSTTDIKLEKTEHFDDVHVDDGGKLNEADFVHRNQQDLTQVVSELEEMEREYMSHVSAWDRFLNARIPINFTSEKMLVVVLGIFASFAGPLSGLDQSIISGAQVGIKHTLDPSDGELSLISSLMPLGAMAGSMLMTPLNHFFGRRMSIIISCIWYTIGGGICAGSRSVHMLYAGRFCIGVGVGIEGGCVGIYISECVPPNVRGSIVSMYQFMIALGELIGYACCAVFFDVKGNWRYMLGSSIVFSTILFAGMFLLPESPRWLVSKNKHGRAWGVWKSLRDTTVPSNLMEFLEMRNTAEREDREAQNEKAWQRYFELVTIPRNRRALVYASIMIFLGQMTGINAILYNMSRLLEKMNFSDRDSVLMSMVGGGALFLGTIPAILWMDRFGRRVWAHNIVMFFVGLVLVGVGYKIPYDTHKSASLGVYFTGMILYMGFFGSYACLTWVLPAESFNLRTRAQGMAICSAFLYLWSFIVTYNFNDMQKAMTYTGLTIGFFGGLAVIGFFYQLFFMPETKDKTLEEIDDIFEMKTHELVAINVKSTVRRWGWIVGKKSAPPLHRPSTNSSSNGVLEKYGDTISVKSSV</sequence>